<dbReference type="OrthoDB" id="6499973at2759"/>
<evidence type="ECO:0000313" key="1">
    <source>
        <dbReference type="EMBL" id="CAH1115645.1"/>
    </source>
</evidence>
<dbReference type="Proteomes" id="UP001153636">
    <property type="component" value="Chromosome 9"/>
</dbReference>
<protein>
    <submittedName>
        <fullName evidence="1">Uncharacterized protein</fullName>
    </submittedName>
</protein>
<sequence length="220" mass="24720">MTLNHSKTWPVTTMAVVQLRVSPQGGAYEIIENNAPFEGGKTPKGRDEANFGDNTIAGDCNNDGLVVPLLEKHLEIFTTMSSRRKTTIRTDTVSTILDPAEFDSETNENCDTQTLNTKTTAEAFTQTAPRHDQNEKTIVNTVEGIGTLEEFERVERMEKKKDINTQMSVIIGNPLNTDDQTVKVTLVEPNNQEMQYGIQRMYKDKYSELLNMKGPLEVME</sequence>
<name>A0A9P0DEW0_9CUCU</name>
<gene>
    <name evidence="1" type="ORF">PSYICH_LOCUS14979</name>
</gene>
<proteinExistence type="predicted"/>
<accession>A0A9P0DEW0</accession>
<dbReference type="AlphaFoldDB" id="A0A9P0DEW0"/>
<dbReference type="EMBL" id="OV651821">
    <property type="protein sequence ID" value="CAH1115645.1"/>
    <property type="molecule type" value="Genomic_DNA"/>
</dbReference>
<keyword evidence="2" id="KW-1185">Reference proteome</keyword>
<organism evidence="1 2">
    <name type="scientific">Psylliodes chrysocephalus</name>
    <dbReference type="NCBI Taxonomy" id="3402493"/>
    <lineage>
        <taxon>Eukaryota</taxon>
        <taxon>Metazoa</taxon>
        <taxon>Ecdysozoa</taxon>
        <taxon>Arthropoda</taxon>
        <taxon>Hexapoda</taxon>
        <taxon>Insecta</taxon>
        <taxon>Pterygota</taxon>
        <taxon>Neoptera</taxon>
        <taxon>Endopterygota</taxon>
        <taxon>Coleoptera</taxon>
        <taxon>Polyphaga</taxon>
        <taxon>Cucujiformia</taxon>
        <taxon>Chrysomeloidea</taxon>
        <taxon>Chrysomelidae</taxon>
        <taxon>Galerucinae</taxon>
        <taxon>Alticini</taxon>
        <taxon>Psylliodes</taxon>
    </lineage>
</organism>
<reference evidence="1" key="1">
    <citation type="submission" date="2022-01" db="EMBL/GenBank/DDBJ databases">
        <authorList>
            <person name="King R."/>
        </authorList>
    </citation>
    <scope>NUCLEOTIDE SEQUENCE</scope>
</reference>
<evidence type="ECO:0000313" key="2">
    <source>
        <dbReference type="Proteomes" id="UP001153636"/>
    </source>
</evidence>